<evidence type="ECO:0000313" key="1">
    <source>
        <dbReference type="EMBL" id="OLP74219.1"/>
    </source>
</evidence>
<dbReference type="AlphaFoldDB" id="A0A1Q9BU62"/>
<gene>
    <name evidence="1" type="ORF">AK812_SmicGene46308</name>
</gene>
<protein>
    <submittedName>
        <fullName evidence="1">Uncharacterized protein</fullName>
    </submittedName>
</protein>
<sequence length="46" mass="5084">VKTRTDEGSMGIIVGTHFDEVHKLLKKEADVQSFLARMAEKILGLA</sequence>
<comment type="caution">
    <text evidence="1">The sequence shown here is derived from an EMBL/GenBank/DDBJ whole genome shotgun (WGS) entry which is preliminary data.</text>
</comment>
<proteinExistence type="predicted"/>
<accession>A0A1Q9BU62</accession>
<evidence type="ECO:0000313" key="2">
    <source>
        <dbReference type="Proteomes" id="UP000186817"/>
    </source>
</evidence>
<reference evidence="1 2" key="1">
    <citation type="submission" date="2016-02" db="EMBL/GenBank/DDBJ databases">
        <title>Genome analysis of coral dinoflagellate symbionts highlights evolutionary adaptations to a symbiotic lifestyle.</title>
        <authorList>
            <person name="Aranda M."/>
            <person name="Li Y."/>
            <person name="Liew Y.J."/>
            <person name="Baumgarten S."/>
            <person name="Simakov O."/>
            <person name="Wilson M."/>
            <person name="Piel J."/>
            <person name="Ashoor H."/>
            <person name="Bougouffa S."/>
            <person name="Bajic V.B."/>
            <person name="Ryu T."/>
            <person name="Ravasi T."/>
            <person name="Bayer T."/>
            <person name="Micklem G."/>
            <person name="Kim H."/>
            <person name="Bhak J."/>
            <person name="Lajeunesse T.C."/>
            <person name="Voolstra C.R."/>
        </authorList>
    </citation>
    <scope>NUCLEOTIDE SEQUENCE [LARGE SCALE GENOMIC DNA]</scope>
    <source>
        <strain evidence="1 2">CCMP2467</strain>
    </source>
</reference>
<dbReference type="Proteomes" id="UP000186817">
    <property type="component" value="Unassembled WGS sequence"/>
</dbReference>
<organism evidence="1 2">
    <name type="scientific">Symbiodinium microadriaticum</name>
    <name type="common">Dinoflagellate</name>
    <name type="synonym">Zooxanthella microadriatica</name>
    <dbReference type="NCBI Taxonomy" id="2951"/>
    <lineage>
        <taxon>Eukaryota</taxon>
        <taxon>Sar</taxon>
        <taxon>Alveolata</taxon>
        <taxon>Dinophyceae</taxon>
        <taxon>Suessiales</taxon>
        <taxon>Symbiodiniaceae</taxon>
        <taxon>Symbiodinium</taxon>
    </lineage>
</organism>
<keyword evidence="2" id="KW-1185">Reference proteome</keyword>
<name>A0A1Q9BU62_SYMMI</name>
<feature type="non-terminal residue" evidence="1">
    <location>
        <position position="1"/>
    </location>
</feature>
<dbReference type="EMBL" id="LSRX01004089">
    <property type="protein sequence ID" value="OLP74219.1"/>
    <property type="molecule type" value="Genomic_DNA"/>
</dbReference>